<dbReference type="GO" id="GO:0005829">
    <property type="term" value="C:cytosol"/>
    <property type="evidence" value="ECO:0007669"/>
    <property type="project" value="TreeGrafter"/>
</dbReference>
<evidence type="ECO:0000256" key="3">
    <source>
        <dbReference type="ARBA" id="ARBA00011654"/>
    </source>
</evidence>
<comment type="function">
    <text evidence="16">Thiol-specific peroxidase that catalyzes the reduction of hydrogen peroxide and organic hydroperoxides to water and alcohols, respectively. Plays a role in cell protection against oxidative stress by detoxifying peroxides.</text>
</comment>
<evidence type="ECO:0000256" key="11">
    <source>
        <dbReference type="ARBA" id="ARBA00023284"/>
    </source>
</evidence>
<feature type="active site" description="Cysteine sulfenic acid (-SOH) intermediate; for peroxidase activity" evidence="15">
    <location>
        <position position="47"/>
    </location>
</feature>
<dbReference type="InterPro" id="IPR019479">
    <property type="entry name" value="Peroxiredoxin_C"/>
</dbReference>
<dbReference type="InterPro" id="IPR013766">
    <property type="entry name" value="Thioredoxin_domain"/>
</dbReference>
<reference evidence="18 19" key="1">
    <citation type="submission" date="2010-07" db="EMBL/GenBank/DDBJ databases">
        <authorList>
            <person name="Sid Ahmed O."/>
        </authorList>
    </citation>
    <scope>NUCLEOTIDE SEQUENCE [LARGE SCALE GENOMIC DNA]</scope>
    <source>
        <strain evidence="18 19">TX4248</strain>
    </source>
</reference>
<keyword evidence="6 16" id="KW-0963">Cytoplasm</keyword>
<evidence type="ECO:0000256" key="1">
    <source>
        <dbReference type="ARBA" id="ARBA00004496"/>
    </source>
</evidence>
<dbReference type="PROSITE" id="PS51352">
    <property type="entry name" value="THIOREDOXIN_2"/>
    <property type="match status" value="1"/>
</dbReference>
<dbReference type="Proteomes" id="UP000004846">
    <property type="component" value="Unassembled WGS sequence"/>
</dbReference>
<evidence type="ECO:0000256" key="14">
    <source>
        <dbReference type="ARBA" id="ARBA00047572"/>
    </source>
</evidence>
<dbReference type="EMBL" id="AEBR01000039">
    <property type="protein sequence ID" value="EFM83011.1"/>
    <property type="molecule type" value="Genomic_DNA"/>
</dbReference>
<feature type="domain" description="Thioredoxin" evidence="17">
    <location>
        <begin position="2"/>
        <end position="157"/>
    </location>
</feature>
<keyword evidence="8 16" id="KW-0049">Antioxidant</keyword>
<evidence type="ECO:0000256" key="16">
    <source>
        <dbReference type="RuleBase" id="RU366004"/>
    </source>
</evidence>
<comment type="subunit">
    <text evidence="3">Homodimer; disulfide-linked, upon oxidation. 5 homodimers assemble to form a ring-like decamer.</text>
</comment>
<dbReference type="AlphaFoldDB" id="A0A125W6S0"/>
<dbReference type="PANTHER" id="PTHR10681">
    <property type="entry name" value="THIOREDOXIN PEROXIDASE"/>
    <property type="match status" value="1"/>
</dbReference>
<evidence type="ECO:0000256" key="15">
    <source>
        <dbReference type="PIRSR" id="PIRSR000239-1"/>
    </source>
</evidence>
<evidence type="ECO:0000256" key="12">
    <source>
        <dbReference type="ARBA" id="ARBA00032077"/>
    </source>
</evidence>
<dbReference type="Pfam" id="PF00578">
    <property type="entry name" value="AhpC-TSA"/>
    <property type="match status" value="1"/>
</dbReference>
<dbReference type="InterPro" id="IPR050217">
    <property type="entry name" value="Peroxiredoxin"/>
</dbReference>
<dbReference type="GO" id="GO:0045454">
    <property type="term" value="P:cell redox homeostasis"/>
    <property type="evidence" value="ECO:0007669"/>
    <property type="project" value="TreeGrafter"/>
</dbReference>
<evidence type="ECO:0000256" key="10">
    <source>
        <dbReference type="ARBA" id="ARBA00023157"/>
    </source>
</evidence>
<name>A0A125W6S0_ENTFL</name>
<evidence type="ECO:0000256" key="7">
    <source>
        <dbReference type="ARBA" id="ARBA00022559"/>
    </source>
</evidence>
<comment type="caution">
    <text evidence="18">The sequence shown here is derived from an EMBL/GenBank/DDBJ whole genome shotgun (WGS) entry which is preliminary data.</text>
</comment>
<dbReference type="GO" id="GO:0033554">
    <property type="term" value="P:cellular response to stress"/>
    <property type="evidence" value="ECO:0007669"/>
    <property type="project" value="TreeGrafter"/>
</dbReference>
<dbReference type="InterPro" id="IPR024706">
    <property type="entry name" value="Peroxiredoxin_AhpC-typ"/>
</dbReference>
<evidence type="ECO:0000256" key="6">
    <source>
        <dbReference type="ARBA" id="ARBA00022490"/>
    </source>
</evidence>
<dbReference type="InterPro" id="IPR017559">
    <property type="entry name" value="AhpC"/>
</dbReference>
<organism evidence="18 19">
    <name type="scientific">Enterococcus faecalis TX4248</name>
    <dbReference type="NCBI Taxonomy" id="749495"/>
    <lineage>
        <taxon>Bacteria</taxon>
        <taxon>Bacillati</taxon>
        <taxon>Bacillota</taxon>
        <taxon>Bacilli</taxon>
        <taxon>Lactobacillales</taxon>
        <taxon>Enterococcaceae</taxon>
        <taxon>Enterococcus</taxon>
    </lineage>
</organism>
<evidence type="ECO:0000256" key="13">
    <source>
        <dbReference type="ARBA" id="ARBA00032824"/>
    </source>
</evidence>
<evidence type="ECO:0000256" key="9">
    <source>
        <dbReference type="ARBA" id="ARBA00023002"/>
    </source>
</evidence>
<dbReference type="RefSeq" id="WP_002356396.1">
    <property type="nucleotide sequence ID" value="NZ_GL454440.1"/>
</dbReference>
<comment type="subcellular location">
    <subcellularLocation>
        <location evidence="1 16">Cytoplasm</location>
    </subcellularLocation>
</comment>
<dbReference type="Gene3D" id="3.40.30.10">
    <property type="entry name" value="Glutaredoxin"/>
    <property type="match status" value="1"/>
</dbReference>
<dbReference type="SUPFAM" id="SSF52833">
    <property type="entry name" value="Thioredoxin-like"/>
    <property type="match status" value="1"/>
</dbReference>
<dbReference type="InterPro" id="IPR036249">
    <property type="entry name" value="Thioredoxin-like_sf"/>
</dbReference>
<dbReference type="Pfam" id="PF10417">
    <property type="entry name" value="1-cysPrx_C"/>
    <property type="match status" value="1"/>
</dbReference>
<evidence type="ECO:0000313" key="19">
    <source>
        <dbReference type="Proteomes" id="UP000004846"/>
    </source>
</evidence>
<dbReference type="CDD" id="cd03015">
    <property type="entry name" value="PRX_Typ2cys"/>
    <property type="match status" value="1"/>
</dbReference>
<dbReference type="GeneID" id="60894725"/>
<dbReference type="InterPro" id="IPR000866">
    <property type="entry name" value="AhpC/TSA"/>
</dbReference>
<comment type="similarity">
    <text evidence="2 16">Belongs to the peroxiredoxin family. AhpC/Prx1 subfamily.</text>
</comment>
<evidence type="ECO:0000259" key="17">
    <source>
        <dbReference type="PROSITE" id="PS51352"/>
    </source>
</evidence>
<protein>
    <recommendedName>
        <fullName evidence="5 16">Alkyl hydroperoxide reductase C</fullName>
        <ecNumber evidence="4 16">1.11.1.26</ecNumber>
    </recommendedName>
    <alternativeName>
        <fullName evidence="12 16">Peroxiredoxin</fullName>
    </alternativeName>
    <alternativeName>
        <fullName evidence="13 16">Thioredoxin peroxidase</fullName>
    </alternativeName>
</protein>
<gene>
    <name evidence="18" type="primary">ahpC</name>
    <name evidence="18" type="ORF">HMPREF9498_01361</name>
</gene>
<sequence length="187" mass="21105">MNLINQKLFDFECDAYHDGEFTRVSTEDILGKWSIFFFYPADFSFVCPTELGDMQEHYAHLQELNCEVYSVSEDSHYVHKAWADATETIGKIKYPMLADPNGQLARFFGVLDEASGMAYRASFIVSPEGEIKSYEINDMGIGRNAEELVRKLEASQFVAEHGDKVCPANWQPGEETIAPSLDLVGKI</sequence>
<evidence type="ECO:0000313" key="18">
    <source>
        <dbReference type="EMBL" id="EFM83011.1"/>
    </source>
</evidence>
<evidence type="ECO:0000256" key="2">
    <source>
        <dbReference type="ARBA" id="ARBA00009796"/>
    </source>
</evidence>
<dbReference type="PIRSF" id="PIRSF000239">
    <property type="entry name" value="AHPC"/>
    <property type="match status" value="1"/>
</dbReference>
<dbReference type="HOGENOM" id="CLU_042529_21_3_9"/>
<dbReference type="EC" id="1.11.1.26" evidence="4 16"/>
<keyword evidence="7 16" id="KW-0575">Peroxidase</keyword>
<keyword evidence="9 16" id="KW-0560">Oxidoreductase</keyword>
<dbReference type="GO" id="GO:0008379">
    <property type="term" value="F:thioredoxin peroxidase activity"/>
    <property type="evidence" value="ECO:0007669"/>
    <property type="project" value="TreeGrafter"/>
</dbReference>
<keyword evidence="11 16" id="KW-0676">Redox-active center</keyword>
<accession>A0A125W6S0</accession>
<dbReference type="GO" id="GO:0006979">
    <property type="term" value="P:response to oxidative stress"/>
    <property type="evidence" value="ECO:0007669"/>
    <property type="project" value="UniProtKB-UniRule"/>
</dbReference>
<dbReference type="SMR" id="A0A125W6S0"/>
<dbReference type="FunFam" id="3.40.30.10:FF:000002">
    <property type="entry name" value="Alkyl hydroperoxide reductase C"/>
    <property type="match status" value="1"/>
</dbReference>
<dbReference type="NCBIfam" id="TIGR03137">
    <property type="entry name" value="AhpC"/>
    <property type="match status" value="1"/>
</dbReference>
<keyword evidence="10 16" id="KW-1015">Disulfide bond</keyword>
<evidence type="ECO:0000256" key="5">
    <source>
        <dbReference type="ARBA" id="ARBA00017462"/>
    </source>
</evidence>
<dbReference type="GO" id="GO:0102039">
    <property type="term" value="F:NADH-dependent peroxiredoxin activity"/>
    <property type="evidence" value="ECO:0007669"/>
    <property type="project" value="UniProtKB-EC"/>
</dbReference>
<comment type="catalytic activity">
    <reaction evidence="14 16">
        <text>a hydroperoxide + NADH + H(+) = an alcohol + NAD(+) + H2O</text>
        <dbReference type="Rhea" id="RHEA:62628"/>
        <dbReference type="ChEBI" id="CHEBI:15377"/>
        <dbReference type="ChEBI" id="CHEBI:15378"/>
        <dbReference type="ChEBI" id="CHEBI:30879"/>
        <dbReference type="ChEBI" id="CHEBI:35924"/>
        <dbReference type="ChEBI" id="CHEBI:57540"/>
        <dbReference type="ChEBI" id="CHEBI:57945"/>
        <dbReference type="EC" id="1.11.1.26"/>
    </reaction>
</comment>
<dbReference type="PANTHER" id="PTHR10681:SF121">
    <property type="entry name" value="ALKYL HYDROPEROXIDE REDUCTASE C"/>
    <property type="match status" value="1"/>
</dbReference>
<dbReference type="GO" id="GO:0042744">
    <property type="term" value="P:hydrogen peroxide catabolic process"/>
    <property type="evidence" value="ECO:0007669"/>
    <property type="project" value="TreeGrafter"/>
</dbReference>
<proteinExistence type="inferred from homology"/>
<evidence type="ECO:0000256" key="4">
    <source>
        <dbReference type="ARBA" id="ARBA00013021"/>
    </source>
</evidence>
<evidence type="ECO:0000256" key="8">
    <source>
        <dbReference type="ARBA" id="ARBA00022862"/>
    </source>
</evidence>